<gene>
    <name evidence="3" type="ORF">GO816_01355</name>
</gene>
<protein>
    <recommendedName>
        <fullName evidence="2">HPt domain-containing protein</fullName>
    </recommendedName>
</protein>
<dbReference type="EMBL" id="WQLA01000001">
    <property type="protein sequence ID" value="MVN89762.1"/>
    <property type="molecule type" value="Genomic_DNA"/>
</dbReference>
<keyword evidence="1" id="KW-0597">Phosphoprotein</keyword>
<evidence type="ECO:0000256" key="1">
    <source>
        <dbReference type="PROSITE-ProRule" id="PRU00110"/>
    </source>
</evidence>
<organism evidence="3 4">
    <name type="scientific">Mucilaginibacter aquatilis</name>
    <dbReference type="NCBI Taxonomy" id="1517760"/>
    <lineage>
        <taxon>Bacteria</taxon>
        <taxon>Pseudomonadati</taxon>
        <taxon>Bacteroidota</taxon>
        <taxon>Sphingobacteriia</taxon>
        <taxon>Sphingobacteriales</taxon>
        <taxon>Sphingobacteriaceae</taxon>
        <taxon>Mucilaginibacter</taxon>
    </lineage>
</organism>
<dbReference type="Proteomes" id="UP000434850">
    <property type="component" value="Unassembled WGS sequence"/>
</dbReference>
<dbReference type="InterPro" id="IPR008207">
    <property type="entry name" value="Sig_transdc_His_kin_Hpt_dom"/>
</dbReference>
<feature type="modified residue" description="Phosphohistidine" evidence="1">
    <location>
        <position position="59"/>
    </location>
</feature>
<evidence type="ECO:0000259" key="2">
    <source>
        <dbReference type="PROSITE" id="PS50894"/>
    </source>
</evidence>
<dbReference type="Gene3D" id="1.20.120.160">
    <property type="entry name" value="HPT domain"/>
    <property type="match status" value="1"/>
</dbReference>
<dbReference type="PROSITE" id="PS50894">
    <property type="entry name" value="HPT"/>
    <property type="match status" value="1"/>
</dbReference>
<evidence type="ECO:0000313" key="4">
    <source>
        <dbReference type="Proteomes" id="UP000434850"/>
    </source>
</evidence>
<dbReference type="AlphaFoldDB" id="A0A6I4I3U6"/>
<feature type="domain" description="HPt" evidence="2">
    <location>
        <begin position="20"/>
        <end position="121"/>
    </location>
</feature>
<dbReference type="OrthoDB" id="982275at2"/>
<dbReference type="RefSeq" id="WP_157539556.1">
    <property type="nucleotide sequence ID" value="NZ_WQLA01000001.1"/>
</dbReference>
<dbReference type="Pfam" id="PF01627">
    <property type="entry name" value="Hpt"/>
    <property type="match status" value="1"/>
</dbReference>
<comment type="caution">
    <text evidence="3">The sequence shown here is derived from an EMBL/GenBank/DDBJ whole genome shotgun (WGS) entry which is preliminary data.</text>
</comment>
<dbReference type="InterPro" id="IPR036641">
    <property type="entry name" value="HPT_dom_sf"/>
</dbReference>
<proteinExistence type="predicted"/>
<name>A0A6I4I3U6_9SPHI</name>
<reference evidence="3 4" key="1">
    <citation type="submission" date="2019-12" db="EMBL/GenBank/DDBJ databases">
        <title>Mucilaginibacter sp. HME9299 genome sequencing and assembly.</title>
        <authorList>
            <person name="Kang H."/>
            <person name="Kim H."/>
            <person name="Joh K."/>
        </authorList>
    </citation>
    <scope>NUCLEOTIDE SEQUENCE [LARGE SCALE GENOMIC DNA]</scope>
    <source>
        <strain evidence="3 4">HME9299</strain>
    </source>
</reference>
<dbReference type="GO" id="GO:0000160">
    <property type="term" value="P:phosphorelay signal transduction system"/>
    <property type="evidence" value="ECO:0007669"/>
    <property type="project" value="InterPro"/>
</dbReference>
<accession>A0A6I4I3U6</accession>
<evidence type="ECO:0000313" key="3">
    <source>
        <dbReference type="EMBL" id="MVN89762.1"/>
    </source>
</evidence>
<keyword evidence="4" id="KW-1185">Reference proteome</keyword>
<sequence>MAENQADLDLTFLYEIADGSDEFIVESIDMFLQQTPMLITEIGSAISSQNWAAAGAAAHKLKPNLGFFGMHTTQGMMQDIEHIAKNGAPEPQVLKDKFDNAKVLIEANLAELEKIRAEKGA</sequence>
<dbReference type="GO" id="GO:0004672">
    <property type="term" value="F:protein kinase activity"/>
    <property type="evidence" value="ECO:0007669"/>
    <property type="project" value="UniProtKB-ARBA"/>
</dbReference>
<dbReference type="SUPFAM" id="SSF47226">
    <property type="entry name" value="Histidine-containing phosphotransfer domain, HPT domain"/>
    <property type="match status" value="1"/>
</dbReference>